<accession>A0A4S8QRI4</accession>
<name>A0A4S8QRI4_9HELO</name>
<dbReference type="EMBL" id="PQXL01000736">
    <property type="protein sequence ID" value="THV44079.1"/>
    <property type="molecule type" value="Genomic_DNA"/>
</dbReference>
<reference evidence="1 2" key="1">
    <citation type="submission" date="2017-12" db="EMBL/GenBank/DDBJ databases">
        <title>Comparative genomics of Botrytis spp.</title>
        <authorList>
            <person name="Valero-Jimenez C.A."/>
            <person name="Tapia P."/>
            <person name="Veloso J."/>
            <person name="Silva-Moreno E."/>
            <person name="Staats M."/>
            <person name="Valdes J.H."/>
            <person name="Van Kan J.A.L."/>
        </authorList>
    </citation>
    <scope>NUCLEOTIDE SEQUENCE [LARGE SCALE GENOMIC DNA]</scope>
    <source>
        <strain evidence="1 2">MUCL435</strain>
    </source>
</reference>
<dbReference type="Proteomes" id="UP000308671">
    <property type="component" value="Unassembled WGS sequence"/>
</dbReference>
<evidence type="ECO:0000313" key="2">
    <source>
        <dbReference type="Proteomes" id="UP000308671"/>
    </source>
</evidence>
<evidence type="ECO:0000313" key="1">
    <source>
        <dbReference type="EMBL" id="THV44079.1"/>
    </source>
</evidence>
<dbReference type="AlphaFoldDB" id="A0A4S8QRI4"/>
<keyword evidence="2" id="KW-1185">Reference proteome</keyword>
<comment type="caution">
    <text evidence="1">The sequence shown here is derived from an EMBL/GenBank/DDBJ whole genome shotgun (WGS) entry which is preliminary data.</text>
</comment>
<gene>
    <name evidence="1" type="ORF">BGAL_0741g00010</name>
</gene>
<organism evidence="1 2">
    <name type="scientific">Botrytis galanthina</name>
    <dbReference type="NCBI Taxonomy" id="278940"/>
    <lineage>
        <taxon>Eukaryota</taxon>
        <taxon>Fungi</taxon>
        <taxon>Dikarya</taxon>
        <taxon>Ascomycota</taxon>
        <taxon>Pezizomycotina</taxon>
        <taxon>Leotiomycetes</taxon>
        <taxon>Helotiales</taxon>
        <taxon>Sclerotiniaceae</taxon>
        <taxon>Botrytis</taxon>
    </lineage>
</organism>
<protein>
    <submittedName>
        <fullName evidence="1">Uncharacterized protein</fullName>
    </submittedName>
</protein>
<proteinExistence type="predicted"/>
<sequence length="133" mass="15329">MSDLLVLLPFSNRKKERSPRENGPKKYKSITTLQAVNWSSDKTVNMETVISKTTARLPNNIKKLYEKWANKIAEQVEMKEEYCTMTKIANEKKTQKKKLRGPGKHLTLGSEEVLDNGKIENDCLVFTPMSRRL</sequence>